<dbReference type="PRINTS" id="PR00382">
    <property type="entry name" value="LIPIDTRNSFER"/>
</dbReference>
<reference evidence="4 5" key="1">
    <citation type="submission" date="2021-07" db="EMBL/GenBank/DDBJ databases">
        <title>The Aristolochia fimbriata genome: insights into angiosperm evolution, floral development and chemical biosynthesis.</title>
        <authorList>
            <person name="Jiao Y."/>
        </authorList>
    </citation>
    <scope>NUCLEOTIDE SEQUENCE [LARGE SCALE GENOMIC DNA]</scope>
    <source>
        <strain evidence="4">IBCAS-2021</strain>
        <tissue evidence="4">Leaf</tissue>
    </source>
</reference>
<feature type="domain" description="Bifunctional inhibitor/plant lipid transfer protein/seed storage helical" evidence="3">
    <location>
        <begin position="28"/>
        <end position="113"/>
    </location>
</feature>
<dbReference type="PANTHER" id="PTHR33076">
    <property type="entry name" value="NON-SPECIFIC LIPID-TRANSFER PROTEIN 2-RELATED"/>
    <property type="match status" value="1"/>
</dbReference>
<dbReference type="SMART" id="SM00499">
    <property type="entry name" value="AAI"/>
    <property type="match status" value="1"/>
</dbReference>
<keyword evidence="5" id="KW-1185">Reference proteome</keyword>
<dbReference type="AlphaFoldDB" id="A0AAV7DVK6"/>
<feature type="signal peptide" evidence="2">
    <location>
        <begin position="1"/>
        <end position="24"/>
    </location>
</feature>
<dbReference type="CDD" id="cd01960">
    <property type="entry name" value="nsLTP1"/>
    <property type="match status" value="1"/>
</dbReference>
<evidence type="ECO:0000256" key="1">
    <source>
        <dbReference type="RuleBase" id="RU000628"/>
    </source>
</evidence>
<dbReference type="SUPFAM" id="SSF47699">
    <property type="entry name" value="Bifunctional inhibitor/lipid-transfer protein/seed storage 2S albumin"/>
    <property type="match status" value="1"/>
</dbReference>
<comment type="similarity">
    <text evidence="1">Belongs to the plant LTP family.</text>
</comment>
<evidence type="ECO:0000256" key="2">
    <source>
        <dbReference type="SAM" id="SignalP"/>
    </source>
</evidence>
<dbReference type="EMBL" id="JAINDJ010000008">
    <property type="protein sequence ID" value="KAG9439556.1"/>
    <property type="molecule type" value="Genomic_DNA"/>
</dbReference>
<dbReference type="Gene3D" id="1.10.110.10">
    <property type="entry name" value="Plant lipid-transfer and hydrophobic proteins"/>
    <property type="match status" value="1"/>
</dbReference>
<organism evidence="4 5">
    <name type="scientific">Aristolochia fimbriata</name>
    <name type="common">White veined hardy Dutchman's pipe vine</name>
    <dbReference type="NCBI Taxonomy" id="158543"/>
    <lineage>
        <taxon>Eukaryota</taxon>
        <taxon>Viridiplantae</taxon>
        <taxon>Streptophyta</taxon>
        <taxon>Embryophyta</taxon>
        <taxon>Tracheophyta</taxon>
        <taxon>Spermatophyta</taxon>
        <taxon>Magnoliopsida</taxon>
        <taxon>Magnoliidae</taxon>
        <taxon>Piperales</taxon>
        <taxon>Aristolochiaceae</taxon>
        <taxon>Aristolochia</taxon>
    </lineage>
</organism>
<comment type="caution">
    <text evidence="4">The sequence shown here is derived from an EMBL/GenBank/DDBJ whole genome shotgun (WGS) entry which is preliminary data.</text>
</comment>
<keyword evidence="1" id="KW-0813">Transport</keyword>
<dbReference type="InterPro" id="IPR000528">
    <property type="entry name" value="Plant_nsLTP"/>
</dbReference>
<protein>
    <recommendedName>
        <fullName evidence="1">Non-specific lipid-transfer protein</fullName>
    </recommendedName>
</protein>
<gene>
    <name evidence="4" type="ORF">H6P81_019721</name>
</gene>
<comment type="function">
    <text evidence="1">Plant non-specific lipid-transfer proteins transfer phospholipids as well as galactolipids across membranes. May play a role in wax or cutin deposition in the cell walls of expanding epidermal cells and certain secretory tissues.</text>
</comment>
<dbReference type="InterPro" id="IPR036312">
    <property type="entry name" value="Bifun_inhib/LTP/seed_sf"/>
</dbReference>
<evidence type="ECO:0000313" key="5">
    <source>
        <dbReference type="Proteomes" id="UP000825729"/>
    </source>
</evidence>
<evidence type="ECO:0000259" key="3">
    <source>
        <dbReference type="SMART" id="SM00499"/>
    </source>
</evidence>
<sequence>MKSVSFSVCLLLSLLFVAARVSESAVTCNTVAAKAASCVGFVTGKAPKPAPACCSGLQQLAKGATAAADRQAICRCLKAGVQNFAGVQDKFLSQIPASCGIKVGFPVSLKTDCNNTKLSSQRINTELTHASTIFHSSSCSQDCVGEWSRDRAVIK</sequence>
<proteinExistence type="inferred from homology"/>
<evidence type="ECO:0000313" key="4">
    <source>
        <dbReference type="EMBL" id="KAG9439556.1"/>
    </source>
</evidence>
<feature type="chain" id="PRO_5043440075" description="Non-specific lipid-transfer protein" evidence="2">
    <location>
        <begin position="25"/>
        <end position="155"/>
    </location>
</feature>
<keyword evidence="2" id="KW-0732">Signal</keyword>
<name>A0AAV7DVK6_ARIFI</name>
<accession>A0AAV7DVK6</accession>
<dbReference type="Pfam" id="PF00234">
    <property type="entry name" value="Tryp_alpha_amyl"/>
    <property type="match status" value="1"/>
</dbReference>
<dbReference type="GO" id="GO:0006869">
    <property type="term" value="P:lipid transport"/>
    <property type="evidence" value="ECO:0007669"/>
    <property type="project" value="InterPro"/>
</dbReference>
<dbReference type="GO" id="GO:0008289">
    <property type="term" value="F:lipid binding"/>
    <property type="evidence" value="ECO:0007669"/>
    <property type="project" value="UniProtKB-KW"/>
</dbReference>
<keyword evidence="1" id="KW-0446">Lipid-binding</keyword>
<dbReference type="InterPro" id="IPR016140">
    <property type="entry name" value="Bifunc_inhib/LTP/seed_store"/>
</dbReference>
<dbReference type="Proteomes" id="UP000825729">
    <property type="component" value="Unassembled WGS sequence"/>
</dbReference>